<evidence type="ECO:0000259" key="6">
    <source>
        <dbReference type="Pfam" id="PF01416"/>
    </source>
</evidence>
<accession>A0ABT0MC33</accession>
<dbReference type="Proteomes" id="UP001203004">
    <property type="component" value="Unassembled WGS sequence"/>
</dbReference>
<dbReference type="PANTHER" id="PTHR11142">
    <property type="entry name" value="PSEUDOURIDYLATE SYNTHASE"/>
    <property type="match status" value="1"/>
</dbReference>
<evidence type="ECO:0000313" key="7">
    <source>
        <dbReference type="EMBL" id="MCL1632422.1"/>
    </source>
</evidence>
<dbReference type="HAMAP" id="MF_00171">
    <property type="entry name" value="TruA"/>
    <property type="match status" value="1"/>
</dbReference>
<dbReference type="PIRSF" id="PIRSF001430">
    <property type="entry name" value="tRNA_psdUrid_synth"/>
    <property type="match status" value="1"/>
</dbReference>
<feature type="domain" description="Pseudouridine synthase I TruA alpha/beta" evidence="6">
    <location>
        <begin position="8"/>
        <end position="105"/>
    </location>
</feature>
<proteinExistence type="inferred from homology"/>
<feature type="active site" description="Nucleophile" evidence="4">
    <location>
        <position position="53"/>
    </location>
</feature>
<keyword evidence="3 4" id="KW-0413">Isomerase</keyword>
<comment type="function">
    <text evidence="4">Formation of pseudouridine at positions 38, 39 and 40 in the anticodon stem and loop of transfer RNAs.</text>
</comment>
<evidence type="ECO:0000256" key="5">
    <source>
        <dbReference type="RuleBase" id="RU003792"/>
    </source>
</evidence>
<reference evidence="7 8" key="1">
    <citation type="submission" date="2022-05" db="EMBL/GenBank/DDBJ databases">
        <title>Sporolactobacillus sp nov CPB3-1, isolated from tree bark (Mangifera indica L.).</title>
        <authorList>
            <person name="Phuengjayaem S."/>
            <person name="Tanasupawat S."/>
        </authorList>
    </citation>
    <scope>NUCLEOTIDE SEQUENCE [LARGE SCALE GENOMIC DNA]</scope>
    <source>
        <strain evidence="7 8">CPB3-1</strain>
    </source>
</reference>
<evidence type="ECO:0000256" key="1">
    <source>
        <dbReference type="ARBA" id="ARBA00009375"/>
    </source>
</evidence>
<dbReference type="EC" id="5.4.99.12" evidence="4"/>
<comment type="caution">
    <text evidence="7">The sequence shown here is derived from an EMBL/GenBank/DDBJ whole genome shotgun (WGS) entry which is preliminary data.</text>
</comment>
<evidence type="ECO:0000313" key="8">
    <source>
        <dbReference type="Proteomes" id="UP001203004"/>
    </source>
</evidence>
<dbReference type="CDD" id="cd02570">
    <property type="entry name" value="PseudoU_synth_EcTruA"/>
    <property type="match status" value="1"/>
</dbReference>
<evidence type="ECO:0000256" key="3">
    <source>
        <dbReference type="ARBA" id="ARBA00023235"/>
    </source>
</evidence>
<dbReference type="Gene3D" id="3.30.70.580">
    <property type="entry name" value="Pseudouridine synthase I, catalytic domain, N-terminal subdomain"/>
    <property type="match status" value="1"/>
</dbReference>
<comment type="caution">
    <text evidence="4">Lacks conserved residue(s) required for the propagation of feature annotation.</text>
</comment>
<dbReference type="GO" id="GO:0160147">
    <property type="term" value="F:tRNA pseudouridine(38-40) synthase activity"/>
    <property type="evidence" value="ECO:0007669"/>
    <property type="project" value="UniProtKB-EC"/>
</dbReference>
<dbReference type="Pfam" id="PF01416">
    <property type="entry name" value="PseudoU_synth_1"/>
    <property type="match status" value="2"/>
</dbReference>
<organism evidence="7 8">
    <name type="scientific">Sporolactobacillus mangiferae</name>
    <dbReference type="NCBI Taxonomy" id="2940498"/>
    <lineage>
        <taxon>Bacteria</taxon>
        <taxon>Bacillati</taxon>
        <taxon>Bacillota</taxon>
        <taxon>Bacilli</taxon>
        <taxon>Bacillales</taxon>
        <taxon>Sporolactobacillaceae</taxon>
        <taxon>Sporolactobacillus</taxon>
    </lineage>
</organism>
<comment type="catalytic activity">
    <reaction evidence="4 5">
        <text>uridine(38/39/40) in tRNA = pseudouridine(38/39/40) in tRNA</text>
        <dbReference type="Rhea" id="RHEA:22376"/>
        <dbReference type="Rhea" id="RHEA-COMP:10085"/>
        <dbReference type="Rhea" id="RHEA-COMP:10087"/>
        <dbReference type="ChEBI" id="CHEBI:65314"/>
        <dbReference type="ChEBI" id="CHEBI:65315"/>
        <dbReference type="EC" id="5.4.99.12"/>
    </reaction>
</comment>
<dbReference type="EMBL" id="JAMAST010000014">
    <property type="protein sequence ID" value="MCL1632422.1"/>
    <property type="molecule type" value="Genomic_DNA"/>
</dbReference>
<dbReference type="InterPro" id="IPR001406">
    <property type="entry name" value="PsdUridine_synth_TruA"/>
</dbReference>
<feature type="binding site" evidence="4">
    <location>
        <position position="111"/>
    </location>
    <ligand>
        <name>substrate</name>
    </ligand>
</feature>
<dbReference type="Gene3D" id="3.30.70.660">
    <property type="entry name" value="Pseudouridine synthase I, catalytic domain, C-terminal subdomain"/>
    <property type="match status" value="1"/>
</dbReference>
<name>A0ABT0MC33_9BACL</name>
<protein>
    <recommendedName>
        <fullName evidence="4">tRNA pseudouridine synthase A</fullName>
        <ecNumber evidence="4">5.4.99.12</ecNumber>
    </recommendedName>
    <alternativeName>
        <fullName evidence="4">tRNA pseudouridine(38-40) synthase</fullName>
    </alternativeName>
    <alternativeName>
        <fullName evidence="4">tRNA pseudouridylate synthase I</fullName>
    </alternativeName>
    <alternativeName>
        <fullName evidence="4">tRNA-uridine isomerase I</fullName>
    </alternativeName>
</protein>
<dbReference type="InterPro" id="IPR020095">
    <property type="entry name" value="PsdUridine_synth_TruA_C"/>
</dbReference>
<dbReference type="PANTHER" id="PTHR11142:SF0">
    <property type="entry name" value="TRNA PSEUDOURIDINE SYNTHASE-LIKE 1"/>
    <property type="match status" value="1"/>
</dbReference>
<feature type="domain" description="Pseudouridine synthase I TruA alpha/beta" evidence="6">
    <location>
        <begin position="144"/>
        <end position="246"/>
    </location>
</feature>
<comment type="similarity">
    <text evidence="1 4 5">Belongs to the tRNA pseudouridine synthase TruA family.</text>
</comment>
<dbReference type="InterPro" id="IPR020103">
    <property type="entry name" value="PsdUridine_synth_cat_dom_sf"/>
</dbReference>
<dbReference type="NCBIfam" id="TIGR00071">
    <property type="entry name" value="hisT_truA"/>
    <property type="match status" value="1"/>
</dbReference>
<sequence length="246" mass="27931">MTKIKCTVAYDGTQFHGYQVQPGKRTVQREIEKVLTRMHHGRTVKIVASGRTDAGVHALGQVFHFETMLNIPEERWAMALNSMLPDDIHIWRSEFVSDQFHARYDVKKKEYRYRLLTRPEPDLFRRTYTMHVAQPLDLAAMNQAAAAVVGTHDFSCFCAANTNVKDKVRTVYHISISKADNDETVIRIIGSGFLYQMVRIITGTLLDIGMHKLEPDRMAGIIEGGDRQNASATAPPHGLTLWQVTY</sequence>
<evidence type="ECO:0000256" key="4">
    <source>
        <dbReference type="HAMAP-Rule" id="MF_00171"/>
    </source>
</evidence>
<dbReference type="RefSeq" id="WP_249102125.1">
    <property type="nucleotide sequence ID" value="NZ_JAMAST010000014.1"/>
</dbReference>
<dbReference type="SUPFAM" id="SSF55120">
    <property type="entry name" value="Pseudouridine synthase"/>
    <property type="match status" value="1"/>
</dbReference>
<gene>
    <name evidence="4 7" type="primary">truA</name>
    <name evidence="7" type="ORF">M3N64_10880</name>
</gene>
<keyword evidence="8" id="KW-1185">Reference proteome</keyword>
<dbReference type="InterPro" id="IPR020097">
    <property type="entry name" value="PsdUridine_synth_TruA_a/b_dom"/>
</dbReference>
<comment type="subunit">
    <text evidence="4">Homodimer.</text>
</comment>
<evidence type="ECO:0000256" key="2">
    <source>
        <dbReference type="ARBA" id="ARBA00022694"/>
    </source>
</evidence>
<keyword evidence="2 4" id="KW-0819">tRNA processing</keyword>
<dbReference type="InterPro" id="IPR020094">
    <property type="entry name" value="TruA/RsuA/RluB/E/F_N"/>
</dbReference>